<dbReference type="SUPFAM" id="SSF88659">
    <property type="entry name" value="Sigma3 and sigma4 domains of RNA polymerase sigma factors"/>
    <property type="match status" value="1"/>
</dbReference>
<evidence type="ECO:0000256" key="3">
    <source>
        <dbReference type="ARBA" id="ARBA00023082"/>
    </source>
</evidence>
<dbReference type="InterPro" id="IPR014327">
    <property type="entry name" value="RNA_pol_sigma70_bacteroid"/>
</dbReference>
<dbReference type="InterPro" id="IPR039425">
    <property type="entry name" value="RNA_pol_sigma-70-like"/>
</dbReference>
<dbReference type="Gene3D" id="1.10.1740.10">
    <property type="match status" value="1"/>
</dbReference>
<dbReference type="SUPFAM" id="SSF88946">
    <property type="entry name" value="Sigma2 domain of RNA polymerase sigma factors"/>
    <property type="match status" value="1"/>
</dbReference>
<sequence length="210" mass="24041">MFAQQTTNSITTPDNHTCNNLWQLAKAGNDKAFELLYTSTATFLANQAFRVIKDREQAKDILQDVFISLYLKRETIPTDTNILGYLCNAIKYKTSNALRNEMVKGQHHQNLLLQAHQQEALQPQVYERSALRKEIDKSIHTLPQKCREVFMLNYYGNLGYKAIAKEMGISVKTVEKHMSKALQVLRRDLKEEHVAGLIVMSVMLQQTALV</sequence>
<dbReference type="PANTHER" id="PTHR43133">
    <property type="entry name" value="RNA POLYMERASE ECF-TYPE SIGMA FACTO"/>
    <property type="match status" value="1"/>
</dbReference>
<dbReference type="GO" id="GO:0006352">
    <property type="term" value="P:DNA-templated transcription initiation"/>
    <property type="evidence" value="ECO:0007669"/>
    <property type="project" value="InterPro"/>
</dbReference>
<dbReference type="GO" id="GO:0016987">
    <property type="term" value="F:sigma factor activity"/>
    <property type="evidence" value="ECO:0007669"/>
    <property type="project" value="UniProtKB-KW"/>
</dbReference>
<evidence type="ECO:0000256" key="1">
    <source>
        <dbReference type="ARBA" id="ARBA00010641"/>
    </source>
</evidence>
<dbReference type="NCBIfam" id="TIGR02985">
    <property type="entry name" value="Sig70_bacteroi1"/>
    <property type="match status" value="1"/>
</dbReference>
<dbReference type="NCBIfam" id="TIGR02937">
    <property type="entry name" value="sigma70-ECF"/>
    <property type="match status" value="1"/>
</dbReference>
<dbReference type="Pfam" id="PF08281">
    <property type="entry name" value="Sigma70_r4_2"/>
    <property type="match status" value="1"/>
</dbReference>
<evidence type="ECO:0000259" key="5">
    <source>
        <dbReference type="Pfam" id="PF08281"/>
    </source>
</evidence>
<keyword evidence="7" id="KW-1185">Reference proteome</keyword>
<keyword evidence="2" id="KW-0805">Transcription regulation</keyword>
<keyword evidence="3" id="KW-0731">Sigma factor</keyword>
<dbReference type="InterPro" id="IPR013325">
    <property type="entry name" value="RNA_pol_sigma_r2"/>
</dbReference>
<feature type="domain" description="RNA polymerase sigma factor 70 region 4 type 2" evidence="5">
    <location>
        <begin position="133"/>
        <end position="183"/>
    </location>
</feature>
<proteinExistence type="inferred from homology"/>
<organism evidence="6 7">
    <name type="scientific">Chitinophaga silvatica</name>
    <dbReference type="NCBI Taxonomy" id="2282649"/>
    <lineage>
        <taxon>Bacteria</taxon>
        <taxon>Pseudomonadati</taxon>
        <taxon>Bacteroidota</taxon>
        <taxon>Chitinophagia</taxon>
        <taxon>Chitinophagales</taxon>
        <taxon>Chitinophagaceae</taxon>
        <taxon>Chitinophaga</taxon>
    </lineage>
</organism>
<dbReference type="CDD" id="cd06171">
    <property type="entry name" value="Sigma70_r4"/>
    <property type="match status" value="1"/>
</dbReference>
<dbReference type="EMBL" id="QPMM01000011">
    <property type="protein sequence ID" value="RFS20142.1"/>
    <property type="molecule type" value="Genomic_DNA"/>
</dbReference>
<dbReference type="InterPro" id="IPR014284">
    <property type="entry name" value="RNA_pol_sigma-70_dom"/>
</dbReference>
<evidence type="ECO:0000313" key="6">
    <source>
        <dbReference type="EMBL" id="RFS20142.1"/>
    </source>
</evidence>
<dbReference type="Proteomes" id="UP000260644">
    <property type="component" value="Unassembled WGS sequence"/>
</dbReference>
<evidence type="ECO:0000256" key="2">
    <source>
        <dbReference type="ARBA" id="ARBA00023015"/>
    </source>
</evidence>
<dbReference type="InterPro" id="IPR036388">
    <property type="entry name" value="WH-like_DNA-bd_sf"/>
</dbReference>
<keyword evidence="4" id="KW-0804">Transcription</keyword>
<dbReference type="PANTHER" id="PTHR43133:SF46">
    <property type="entry name" value="RNA POLYMERASE SIGMA-70 FACTOR ECF SUBFAMILY"/>
    <property type="match status" value="1"/>
</dbReference>
<dbReference type="InterPro" id="IPR013249">
    <property type="entry name" value="RNA_pol_sigma70_r4_t2"/>
</dbReference>
<evidence type="ECO:0000313" key="7">
    <source>
        <dbReference type="Proteomes" id="UP000260644"/>
    </source>
</evidence>
<name>A0A3E1Y608_9BACT</name>
<dbReference type="InterPro" id="IPR013324">
    <property type="entry name" value="RNA_pol_sigma_r3/r4-like"/>
</dbReference>
<accession>A0A3E1Y608</accession>
<dbReference type="Gene3D" id="1.10.10.10">
    <property type="entry name" value="Winged helix-like DNA-binding domain superfamily/Winged helix DNA-binding domain"/>
    <property type="match status" value="1"/>
</dbReference>
<protein>
    <submittedName>
        <fullName evidence="6">RNA polymerase sigma-70 factor</fullName>
    </submittedName>
</protein>
<evidence type="ECO:0000256" key="4">
    <source>
        <dbReference type="ARBA" id="ARBA00023163"/>
    </source>
</evidence>
<comment type="caution">
    <text evidence="6">The sequence shown here is derived from an EMBL/GenBank/DDBJ whole genome shotgun (WGS) entry which is preliminary data.</text>
</comment>
<gene>
    <name evidence="6" type="ORF">DVR12_20720</name>
</gene>
<dbReference type="GO" id="GO:0003677">
    <property type="term" value="F:DNA binding"/>
    <property type="evidence" value="ECO:0007669"/>
    <property type="project" value="InterPro"/>
</dbReference>
<dbReference type="AlphaFoldDB" id="A0A3E1Y608"/>
<reference evidence="6 7" key="1">
    <citation type="submission" date="2018-07" db="EMBL/GenBank/DDBJ databases">
        <title>Chitinophaga K2CV101002-2 sp. nov., isolated from a monsoon evergreen broad-leaved forest soil.</title>
        <authorList>
            <person name="Lv Y."/>
        </authorList>
    </citation>
    <scope>NUCLEOTIDE SEQUENCE [LARGE SCALE GENOMIC DNA]</scope>
    <source>
        <strain evidence="6 7">GDMCC 1.1288</strain>
    </source>
</reference>
<comment type="similarity">
    <text evidence="1">Belongs to the sigma-70 factor family. ECF subfamily.</text>
</comment>